<proteinExistence type="predicted"/>
<reference evidence="2 3" key="1">
    <citation type="submission" date="2018-08" db="EMBL/GenBank/DDBJ databases">
        <title>A genome reference for cultivated species of the human gut microbiota.</title>
        <authorList>
            <person name="Zou Y."/>
            <person name="Xue W."/>
            <person name="Luo G."/>
        </authorList>
    </citation>
    <scope>NUCLEOTIDE SEQUENCE [LARGE SCALE GENOMIC DNA]</scope>
    <source>
        <strain evidence="2 3">OM08-17AT</strain>
    </source>
</reference>
<accession>A0A8B2ZCH5</accession>
<name>A0A8B2ZCH5_STAWA</name>
<evidence type="ECO:0000256" key="1">
    <source>
        <dbReference type="SAM" id="Coils"/>
    </source>
</evidence>
<feature type="coiled-coil region" evidence="1">
    <location>
        <begin position="271"/>
        <end position="312"/>
    </location>
</feature>
<organism evidence="2 3">
    <name type="scientific">Staphylococcus warneri</name>
    <dbReference type="NCBI Taxonomy" id="1292"/>
    <lineage>
        <taxon>Bacteria</taxon>
        <taxon>Bacillati</taxon>
        <taxon>Bacillota</taxon>
        <taxon>Bacilli</taxon>
        <taxon>Bacillales</taxon>
        <taxon>Staphylococcaceae</taxon>
        <taxon>Staphylococcus</taxon>
    </lineage>
</organism>
<evidence type="ECO:0000313" key="3">
    <source>
        <dbReference type="Proteomes" id="UP000261016"/>
    </source>
</evidence>
<sequence>MSKKSKMTLTIDSDIKEALNLMKKNVATYYSNVSVSYLIEYMTKLIVHRYLNDEQLFIEFNDELKEELKTLGFDEKTFKTITGEEFEKRLELENKIEKNEAIIKQQQAVIDKYKKDRAEEQAKLARLEKQLKNTEEKVKKRNEKATTMIKEFETRKQKEDKSKELARALDFIKFVDSNGRTYQTINIKNYNEYFKTDEGSFDVTNEKQLANLKELARHYKVRIIFDGERLKSQMVTNVKETEATENDEGGKIVTEVRVKDISKEIEFEDSVKEREIQREKLKEQTKEAIERLEKAKSSNKEEDEEVEYDEENDVNNFYEFKVDIIKPDGSQKNYEFDDVELNKNNLNDSKVEIVDTIMNRVEQDSRKNTVLRKLINDNMTEDVVEDILDNAFQDEENESIGLITIELGLKEVEFQMCEKSYEVEDEMNGFHEFYLLTFDKNGKDKTKSVKKLELKSNDDDYHINYNKPIIANQIVEELDLMGIEEFEIDNLIENKLTDEIIEDILDYTEENEISEEIGLLTVYVNDRAIEFEIVKKEDSDE</sequence>
<gene>
    <name evidence="2" type="ORF">DXC19_12445</name>
</gene>
<comment type="caution">
    <text evidence="2">The sequence shown here is derived from an EMBL/GenBank/DDBJ whole genome shotgun (WGS) entry which is preliminary data.</text>
</comment>
<dbReference type="AlphaFoldDB" id="A0A8B2ZCH5"/>
<keyword evidence="1" id="KW-0175">Coiled coil</keyword>
<feature type="coiled-coil region" evidence="1">
    <location>
        <begin position="89"/>
        <end position="155"/>
    </location>
</feature>
<protein>
    <submittedName>
        <fullName evidence="2">Uncharacterized protein</fullName>
    </submittedName>
</protein>
<dbReference type="EMBL" id="QSTD01000012">
    <property type="protein sequence ID" value="RGM27589.1"/>
    <property type="molecule type" value="Genomic_DNA"/>
</dbReference>
<dbReference type="Proteomes" id="UP000261016">
    <property type="component" value="Unassembled WGS sequence"/>
</dbReference>
<dbReference type="RefSeq" id="WP_117726031.1">
    <property type="nucleotide sequence ID" value="NZ_CABMFV010000012.1"/>
</dbReference>
<evidence type="ECO:0000313" key="2">
    <source>
        <dbReference type="EMBL" id="RGM27589.1"/>
    </source>
</evidence>